<proteinExistence type="predicted"/>
<evidence type="ECO:0000313" key="4">
    <source>
        <dbReference type="EMBL" id="CAF5130469.1"/>
    </source>
</evidence>
<dbReference type="EMBL" id="CAJOBH010247863">
    <property type="protein sequence ID" value="CAF5130469.1"/>
    <property type="molecule type" value="Genomic_DNA"/>
</dbReference>
<dbReference type="Proteomes" id="UP000681967">
    <property type="component" value="Unassembled WGS sequence"/>
</dbReference>
<reference evidence="2" key="1">
    <citation type="submission" date="2021-02" db="EMBL/GenBank/DDBJ databases">
        <authorList>
            <person name="Nowell W R."/>
        </authorList>
    </citation>
    <scope>NUCLEOTIDE SEQUENCE</scope>
</reference>
<gene>
    <name evidence="4" type="ORF">BYL167_LOCUS68429</name>
    <name evidence="2" type="ORF">CJN711_LOCUS22208</name>
    <name evidence="3" type="ORF">SMN809_LOCUS59062</name>
</gene>
<evidence type="ECO:0000313" key="5">
    <source>
        <dbReference type="Proteomes" id="UP000663855"/>
    </source>
</evidence>
<dbReference type="AlphaFoldDB" id="A0A815L810"/>
<evidence type="ECO:0000313" key="2">
    <source>
        <dbReference type="EMBL" id="CAF1405562.1"/>
    </source>
</evidence>
<evidence type="ECO:0000313" key="3">
    <source>
        <dbReference type="EMBL" id="CAF5048558.1"/>
    </source>
</evidence>
<feature type="region of interest" description="Disordered" evidence="1">
    <location>
        <begin position="1"/>
        <end position="48"/>
    </location>
</feature>
<dbReference type="EMBL" id="CAJNOV010010424">
    <property type="protein sequence ID" value="CAF1405562.1"/>
    <property type="molecule type" value="Genomic_DNA"/>
</dbReference>
<comment type="caution">
    <text evidence="2">The sequence shown here is derived from an EMBL/GenBank/DDBJ whole genome shotgun (WGS) entry which is preliminary data.</text>
</comment>
<dbReference type="EMBL" id="CAJOBI010224021">
    <property type="protein sequence ID" value="CAF5048558.1"/>
    <property type="molecule type" value="Genomic_DNA"/>
</dbReference>
<dbReference type="Proteomes" id="UP000663855">
    <property type="component" value="Unassembled WGS sequence"/>
</dbReference>
<dbReference type="Proteomes" id="UP000676336">
    <property type="component" value="Unassembled WGS sequence"/>
</dbReference>
<sequence>MSSSSTSSSSSSSSQASRHPSSAKYGDLRLLTQLSSSPTNSNSSTPFP</sequence>
<name>A0A815L810_9BILA</name>
<feature type="non-terminal residue" evidence="2">
    <location>
        <position position="48"/>
    </location>
</feature>
<accession>A0A815L810</accession>
<feature type="compositionally biased region" description="Low complexity" evidence="1">
    <location>
        <begin position="35"/>
        <end position="48"/>
    </location>
</feature>
<evidence type="ECO:0000256" key="1">
    <source>
        <dbReference type="SAM" id="MobiDB-lite"/>
    </source>
</evidence>
<feature type="compositionally biased region" description="Low complexity" evidence="1">
    <location>
        <begin position="1"/>
        <end position="22"/>
    </location>
</feature>
<organism evidence="2 5">
    <name type="scientific">Rotaria magnacalcarata</name>
    <dbReference type="NCBI Taxonomy" id="392030"/>
    <lineage>
        <taxon>Eukaryota</taxon>
        <taxon>Metazoa</taxon>
        <taxon>Spiralia</taxon>
        <taxon>Gnathifera</taxon>
        <taxon>Rotifera</taxon>
        <taxon>Eurotatoria</taxon>
        <taxon>Bdelloidea</taxon>
        <taxon>Philodinida</taxon>
        <taxon>Philodinidae</taxon>
        <taxon>Rotaria</taxon>
    </lineage>
</organism>
<protein>
    <submittedName>
        <fullName evidence="2">Uncharacterized protein</fullName>
    </submittedName>
</protein>